<evidence type="ECO:0000256" key="6">
    <source>
        <dbReference type="ARBA" id="ARBA00022801"/>
    </source>
</evidence>
<evidence type="ECO:0000256" key="9">
    <source>
        <dbReference type="RuleBase" id="RU361240"/>
    </source>
</evidence>
<dbReference type="SUPFAM" id="SSF53187">
    <property type="entry name" value="Zn-dependent exopeptidases"/>
    <property type="match status" value="1"/>
</dbReference>
<keyword evidence="3 9" id="KW-0645">Protease</keyword>
<dbReference type="GO" id="GO:0008235">
    <property type="term" value="F:metalloexopeptidase activity"/>
    <property type="evidence" value="ECO:0007669"/>
    <property type="project" value="InterPro"/>
</dbReference>
<evidence type="ECO:0000256" key="5">
    <source>
        <dbReference type="ARBA" id="ARBA00022729"/>
    </source>
</evidence>
<evidence type="ECO:0000259" key="10">
    <source>
        <dbReference type="Pfam" id="PF04389"/>
    </source>
</evidence>
<comment type="similarity">
    <text evidence="8">Belongs to the peptidase M28 family. M28E subfamily.</text>
</comment>
<proteinExistence type="inferred from homology"/>
<feature type="domain" description="Peptidase M28" evidence="10">
    <location>
        <begin position="180"/>
        <end position="385"/>
    </location>
</feature>
<dbReference type="InterPro" id="IPR007484">
    <property type="entry name" value="Peptidase_M28"/>
</dbReference>
<dbReference type="PANTHER" id="PTHR12147">
    <property type="entry name" value="METALLOPEPTIDASE M28 FAMILY MEMBER"/>
    <property type="match status" value="1"/>
</dbReference>
<dbReference type="GO" id="GO:0006508">
    <property type="term" value="P:proteolysis"/>
    <property type="evidence" value="ECO:0007669"/>
    <property type="project" value="UniProtKB-KW"/>
</dbReference>
<reference evidence="11" key="1">
    <citation type="submission" date="2023-11" db="EMBL/GenBank/DDBJ databases">
        <authorList>
            <person name="De Vega J J."/>
            <person name="De Vega J J."/>
        </authorList>
    </citation>
    <scope>NUCLEOTIDE SEQUENCE</scope>
</reference>
<evidence type="ECO:0000313" key="12">
    <source>
        <dbReference type="Proteomes" id="UP001295794"/>
    </source>
</evidence>
<sequence length="401" mass="44129">MLQSVWAILSQIVGLATIGGLSGQLPVENGLSSDLLQKEAPLAFSDELRLVQLSPGSKPQWMTDKQKFEAKAQGIDFVDITDAPHLGSLYKKPRFTYPPPDSSSSIVRGVFPHLTTDEPRANLEHLTSYFTRYYNSDTGKESSEWLYSKILAYTDELASEEQASMINVNLVDHAFKQHSIIVRFAPSSSAPSDPITVMGAHLDSINRTDPYGRAPGAGDDGSGTVTLLETYRGLLAAGYVPVSPLEFHFYAGEEGGLLGSSAIVNDYEKAHKVVRGMLQFDMTAFHKAGTREELAIVTNTNQVDSVLTKHLFSLAKEYLDLPIVETQYPVGPTGAGPTSDHLIWHKAGYQACHPLEAQFKYANSHVHSTDDRMDFSSEFSFDHMLHFMKLGAAFAVEMSNY</sequence>
<keyword evidence="12" id="KW-1185">Reference proteome</keyword>
<protein>
    <recommendedName>
        <fullName evidence="9">Peptide hydrolase</fullName>
        <ecNumber evidence="9">3.4.-.-</ecNumber>
    </recommendedName>
</protein>
<feature type="chain" id="PRO_5041776213" description="Peptide hydrolase" evidence="9">
    <location>
        <begin position="24"/>
        <end position="401"/>
    </location>
</feature>
<comment type="caution">
    <text evidence="11">The sequence shown here is derived from an EMBL/GenBank/DDBJ whole genome shotgun (WGS) entry which is preliminary data.</text>
</comment>
<gene>
    <name evidence="11" type="ORF">MYCIT1_LOCUS1849</name>
</gene>
<evidence type="ECO:0000256" key="4">
    <source>
        <dbReference type="ARBA" id="ARBA00022723"/>
    </source>
</evidence>
<evidence type="ECO:0000256" key="2">
    <source>
        <dbReference type="ARBA" id="ARBA00022438"/>
    </source>
</evidence>
<feature type="signal peptide" evidence="9">
    <location>
        <begin position="1"/>
        <end position="23"/>
    </location>
</feature>
<evidence type="ECO:0000256" key="8">
    <source>
        <dbReference type="ARBA" id="ARBA00043962"/>
    </source>
</evidence>
<dbReference type="Gene3D" id="3.40.630.10">
    <property type="entry name" value="Zn peptidases"/>
    <property type="match status" value="1"/>
</dbReference>
<dbReference type="PANTHER" id="PTHR12147:SF56">
    <property type="entry name" value="AMINOPEPTIDASE YDR415C-RELATED"/>
    <property type="match status" value="1"/>
</dbReference>
<evidence type="ECO:0000256" key="3">
    <source>
        <dbReference type="ARBA" id="ARBA00022670"/>
    </source>
</evidence>
<dbReference type="GO" id="GO:0046872">
    <property type="term" value="F:metal ion binding"/>
    <property type="evidence" value="ECO:0007669"/>
    <property type="project" value="UniProtKB-KW"/>
</dbReference>
<organism evidence="11 12">
    <name type="scientific">Mycena citricolor</name>
    <dbReference type="NCBI Taxonomy" id="2018698"/>
    <lineage>
        <taxon>Eukaryota</taxon>
        <taxon>Fungi</taxon>
        <taxon>Dikarya</taxon>
        <taxon>Basidiomycota</taxon>
        <taxon>Agaricomycotina</taxon>
        <taxon>Agaricomycetes</taxon>
        <taxon>Agaricomycetidae</taxon>
        <taxon>Agaricales</taxon>
        <taxon>Marasmiineae</taxon>
        <taxon>Mycenaceae</taxon>
        <taxon>Mycena</taxon>
    </lineage>
</organism>
<keyword evidence="4 9" id="KW-0479">Metal-binding</keyword>
<dbReference type="AlphaFoldDB" id="A0AAD2Q0K9"/>
<dbReference type="InterPro" id="IPR045175">
    <property type="entry name" value="M28_fam"/>
</dbReference>
<keyword evidence="5 9" id="KW-0732">Signal</keyword>
<dbReference type="EMBL" id="CAVNYO010000027">
    <property type="protein sequence ID" value="CAK5262823.1"/>
    <property type="molecule type" value="Genomic_DNA"/>
</dbReference>
<dbReference type="GO" id="GO:0004177">
    <property type="term" value="F:aminopeptidase activity"/>
    <property type="evidence" value="ECO:0007669"/>
    <property type="project" value="UniProtKB-KW"/>
</dbReference>
<dbReference type="Proteomes" id="UP001295794">
    <property type="component" value="Unassembled WGS sequence"/>
</dbReference>
<evidence type="ECO:0000256" key="7">
    <source>
        <dbReference type="ARBA" id="ARBA00022833"/>
    </source>
</evidence>
<keyword evidence="7 9" id="KW-0862">Zinc</keyword>
<dbReference type="Pfam" id="PF04389">
    <property type="entry name" value="Peptidase_M28"/>
    <property type="match status" value="1"/>
</dbReference>
<accession>A0AAD2Q0K9</accession>
<keyword evidence="6 9" id="KW-0378">Hydrolase</keyword>
<evidence type="ECO:0000313" key="11">
    <source>
        <dbReference type="EMBL" id="CAK5262823.1"/>
    </source>
</evidence>
<dbReference type="EC" id="3.4.-.-" evidence="9"/>
<name>A0AAD2Q0K9_9AGAR</name>
<evidence type="ECO:0000256" key="1">
    <source>
        <dbReference type="ARBA" id="ARBA00001947"/>
    </source>
</evidence>
<keyword evidence="2" id="KW-0031">Aminopeptidase</keyword>
<comment type="cofactor">
    <cofactor evidence="1">
        <name>Zn(2+)</name>
        <dbReference type="ChEBI" id="CHEBI:29105"/>
    </cofactor>
</comment>